<evidence type="ECO:0000256" key="4">
    <source>
        <dbReference type="ARBA" id="ARBA00022617"/>
    </source>
</evidence>
<accession>A0A7J7LQJ1</accession>
<dbReference type="Pfam" id="PF00283">
    <property type="entry name" value="Cytochrom_B559"/>
    <property type="match status" value="1"/>
</dbReference>
<dbReference type="InterPro" id="IPR006217">
    <property type="entry name" value="PSII_cyt_b559_asu"/>
</dbReference>
<comment type="subcellular location">
    <subcellularLocation>
        <location evidence="1">Membrane</location>
        <topology evidence="1">Single-pass membrane protein</topology>
    </subcellularLocation>
    <subcellularLocation>
        <location evidence="13">Plastid</location>
        <location evidence="13">Chloroplast thylakoid membrane</location>
        <topology evidence="13">Single-pass membrane protein</topology>
    </subcellularLocation>
</comment>
<dbReference type="InterPro" id="IPR013081">
    <property type="entry name" value="PSII_cyt_b559_N"/>
</dbReference>
<keyword evidence="13" id="KW-0150">Chloroplast</keyword>
<dbReference type="NCBIfam" id="TIGR01332">
    <property type="entry name" value="cyt_b559_alpha"/>
    <property type="match status" value="1"/>
</dbReference>
<keyword evidence="6 13" id="KW-0479">Metal-binding</keyword>
<evidence type="ECO:0000313" key="16">
    <source>
        <dbReference type="Proteomes" id="UP000541444"/>
    </source>
</evidence>
<dbReference type="AlphaFoldDB" id="A0A7J7LQJ1"/>
<evidence type="ECO:0000256" key="12">
    <source>
        <dbReference type="RuleBase" id="RU000619"/>
    </source>
</evidence>
<keyword evidence="11 13" id="KW-0604">Photosystem II</keyword>
<protein>
    <recommendedName>
        <fullName evidence="12">Cytochrome b559 subunit alpha</fullName>
    </recommendedName>
    <alternativeName>
        <fullName evidence="13">PSII reaction center subunit V</fullName>
    </alternativeName>
</protein>
<keyword evidence="16" id="KW-1185">Reference proteome</keyword>
<dbReference type="SUPFAM" id="SSF161045">
    <property type="entry name" value="Cytochrome b559 subunits"/>
    <property type="match status" value="1"/>
</dbReference>
<organism evidence="15 16">
    <name type="scientific">Kingdonia uniflora</name>
    <dbReference type="NCBI Taxonomy" id="39325"/>
    <lineage>
        <taxon>Eukaryota</taxon>
        <taxon>Viridiplantae</taxon>
        <taxon>Streptophyta</taxon>
        <taxon>Embryophyta</taxon>
        <taxon>Tracheophyta</taxon>
        <taxon>Spermatophyta</taxon>
        <taxon>Magnoliopsida</taxon>
        <taxon>Ranunculales</taxon>
        <taxon>Circaeasteraceae</taxon>
        <taxon>Kingdonia</taxon>
    </lineage>
</organism>
<sequence>MSGSTGERSFADIITSIRYWVIHSITIPSLFIAGWLFVSTGLAYDGLEALVQMNILQRADKEFHYN</sequence>
<comment type="caution">
    <text evidence="15">The sequence shown here is derived from an EMBL/GenBank/DDBJ whole genome shotgun (WGS) entry which is preliminary data.</text>
</comment>
<comment type="similarity">
    <text evidence="13">Belongs to the PsbE/PsbF family.</text>
</comment>
<evidence type="ECO:0000256" key="5">
    <source>
        <dbReference type="ARBA" id="ARBA00022692"/>
    </source>
</evidence>
<feature type="domain" description="Photosystem II cytochrome b559 N-terminal" evidence="14">
    <location>
        <begin position="6"/>
        <end position="34"/>
    </location>
</feature>
<name>A0A7J7LQJ1_9MAGN</name>
<evidence type="ECO:0000256" key="2">
    <source>
        <dbReference type="ARBA" id="ARBA00022448"/>
    </source>
</evidence>
<keyword evidence="2 13" id="KW-0813">Transport</keyword>
<keyword evidence="13" id="KW-0934">Plastid</keyword>
<dbReference type="GO" id="GO:0046872">
    <property type="term" value="F:metal ion binding"/>
    <property type="evidence" value="ECO:0007669"/>
    <property type="project" value="UniProtKB-KW"/>
</dbReference>
<dbReference type="GO" id="GO:0009535">
    <property type="term" value="C:chloroplast thylakoid membrane"/>
    <property type="evidence" value="ECO:0007669"/>
    <property type="project" value="UniProtKB-SubCell"/>
</dbReference>
<dbReference type="PROSITE" id="PS00537">
    <property type="entry name" value="CYTOCHROME_B559"/>
    <property type="match status" value="1"/>
</dbReference>
<gene>
    <name evidence="15" type="ORF">GIB67_003998</name>
</gene>
<keyword evidence="9 13" id="KW-0408">Iron</keyword>
<dbReference type="PANTHER" id="PTHR33391:SF9">
    <property type="entry name" value="CYTOCHROME B559 SUBUNIT BETA-RELATED"/>
    <property type="match status" value="1"/>
</dbReference>
<dbReference type="Proteomes" id="UP000541444">
    <property type="component" value="Unassembled WGS sequence"/>
</dbReference>
<comment type="subunit">
    <text evidence="13">Heterodimer of an alpha subunit and a beta subunit.</text>
</comment>
<dbReference type="OrthoDB" id="1896471at2759"/>
<keyword evidence="4 13" id="KW-0349">Heme</keyword>
<keyword evidence="10 13" id="KW-0472">Membrane</keyword>
<dbReference type="GO" id="GO:0020037">
    <property type="term" value="F:heme binding"/>
    <property type="evidence" value="ECO:0007669"/>
    <property type="project" value="InterPro"/>
</dbReference>
<keyword evidence="5 13" id="KW-0812">Transmembrane</keyword>
<dbReference type="GO" id="GO:0009539">
    <property type="term" value="C:photosystem II reaction center"/>
    <property type="evidence" value="ECO:0007669"/>
    <property type="project" value="InterPro"/>
</dbReference>
<evidence type="ECO:0000256" key="6">
    <source>
        <dbReference type="ARBA" id="ARBA00022723"/>
    </source>
</evidence>
<dbReference type="InterPro" id="IPR006216">
    <property type="entry name" value="PSII_cyt_b559_CS"/>
</dbReference>
<dbReference type="InterPro" id="IPR037025">
    <property type="entry name" value="PSII_cyt_b559_asu_sf"/>
</dbReference>
<evidence type="ECO:0000256" key="9">
    <source>
        <dbReference type="ARBA" id="ARBA00023004"/>
    </source>
</evidence>
<reference evidence="15 16" key="1">
    <citation type="journal article" date="2020" name="IScience">
        <title>Genome Sequencing of the Endangered Kingdonia uniflora (Circaeasteraceae, Ranunculales) Reveals Potential Mechanisms of Evolutionary Specialization.</title>
        <authorList>
            <person name="Sun Y."/>
            <person name="Deng T."/>
            <person name="Zhang A."/>
            <person name="Moore M.J."/>
            <person name="Landis J.B."/>
            <person name="Lin N."/>
            <person name="Zhang H."/>
            <person name="Zhang X."/>
            <person name="Huang J."/>
            <person name="Zhang X."/>
            <person name="Sun H."/>
            <person name="Wang H."/>
        </authorList>
    </citation>
    <scope>NUCLEOTIDE SEQUENCE [LARGE SCALE GENOMIC DNA]</scope>
    <source>
        <strain evidence="15">TB1705</strain>
        <tissue evidence="15">Leaf</tissue>
    </source>
</reference>
<evidence type="ECO:0000256" key="13">
    <source>
        <dbReference type="RuleBase" id="RU004529"/>
    </source>
</evidence>
<evidence type="ECO:0000256" key="8">
    <source>
        <dbReference type="ARBA" id="ARBA00022989"/>
    </source>
</evidence>
<dbReference type="Gene3D" id="1.20.5.860">
    <property type="entry name" value="Photosystem II cytochrome b559, alpha subunit"/>
    <property type="match status" value="1"/>
</dbReference>
<dbReference type="EMBL" id="JACGCM010002094">
    <property type="protein sequence ID" value="KAF6144926.1"/>
    <property type="molecule type" value="Genomic_DNA"/>
</dbReference>
<dbReference type="GO" id="GO:0009767">
    <property type="term" value="P:photosynthetic electron transport chain"/>
    <property type="evidence" value="ECO:0007669"/>
    <property type="project" value="InterPro"/>
</dbReference>
<keyword evidence="3 13" id="KW-0602">Photosynthesis</keyword>
<evidence type="ECO:0000256" key="1">
    <source>
        <dbReference type="ARBA" id="ARBA00004167"/>
    </source>
</evidence>
<evidence type="ECO:0000256" key="3">
    <source>
        <dbReference type="ARBA" id="ARBA00022531"/>
    </source>
</evidence>
<evidence type="ECO:0000256" key="10">
    <source>
        <dbReference type="ARBA" id="ARBA00023136"/>
    </source>
</evidence>
<comment type="function">
    <text evidence="13">This b-type cytochrome is tightly associated with the reaction center of photosystem II (PSII). PSII is a light-driven water:plastoquinone oxidoreductase that uses light energy to abstract electrons from H(2)O, generating O(2) and a proton gradient subsequently used for ATP formation. It consists of a core antenna complex that captures photons, and an electron transfer chain that converts photonic excitation into a charge separation.</text>
</comment>
<evidence type="ECO:0000313" key="15">
    <source>
        <dbReference type="EMBL" id="KAF6144926.1"/>
    </source>
</evidence>
<evidence type="ECO:0000256" key="11">
    <source>
        <dbReference type="ARBA" id="ARBA00023276"/>
    </source>
</evidence>
<dbReference type="PANTHER" id="PTHR33391">
    <property type="entry name" value="CYTOCHROME B559 SUBUNIT BETA-RELATED"/>
    <property type="match status" value="1"/>
</dbReference>
<feature type="transmembrane region" description="Helical" evidence="13">
    <location>
        <begin position="20"/>
        <end position="44"/>
    </location>
</feature>
<proteinExistence type="inferred from homology"/>
<keyword evidence="7 13" id="KW-0249">Electron transport</keyword>
<evidence type="ECO:0000259" key="14">
    <source>
        <dbReference type="Pfam" id="PF00283"/>
    </source>
</evidence>
<keyword evidence="8 13" id="KW-1133">Transmembrane helix</keyword>
<evidence type="ECO:0000256" key="7">
    <source>
        <dbReference type="ARBA" id="ARBA00022982"/>
    </source>
</evidence>